<dbReference type="EMBL" id="CP046244">
    <property type="protein sequence ID" value="QGP91748.1"/>
    <property type="molecule type" value="Genomic_DNA"/>
</dbReference>
<dbReference type="OrthoDB" id="1725689at2"/>
<accession>A0A0C7NKM5</accession>
<evidence type="ECO:0000313" key="1">
    <source>
        <dbReference type="EMBL" id="QGP91748.1"/>
    </source>
</evidence>
<evidence type="ECO:0000313" key="2">
    <source>
        <dbReference type="Proteomes" id="UP000425916"/>
    </source>
</evidence>
<dbReference type="Proteomes" id="UP000425916">
    <property type="component" value="Chromosome"/>
</dbReference>
<dbReference type="RefSeq" id="WP_054937499.1">
    <property type="nucleotide sequence ID" value="NZ_CP046244.1"/>
</dbReference>
<dbReference type="AlphaFoldDB" id="A0A0C7NKM5"/>
<gene>
    <name evidence="1" type="ORF">MGLY_10900</name>
</gene>
<name>A0A0C7NKM5_9FIRM</name>
<reference evidence="1 2" key="1">
    <citation type="submission" date="2019-11" db="EMBL/GenBank/DDBJ databases">
        <title>Genome sequence of Moorella glycerini DSM11254.</title>
        <authorList>
            <person name="Poehlein A."/>
            <person name="Boeer T."/>
            <person name="Daniel R."/>
        </authorList>
    </citation>
    <scope>NUCLEOTIDE SEQUENCE [LARGE SCALE GENOMIC DNA]</scope>
    <source>
        <strain evidence="1 2">DSM 11254</strain>
    </source>
</reference>
<protein>
    <submittedName>
        <fullName evidence="1">Uncharacterized protein</fullName>
    </submittedName>
</protein>
<organism evidence="1 2">
    <name type="scientific">Neomoorella glycerini</name>
    <dbReference type="NCBI Taxonomy" id="55779"/>
    <lineage>
        <taxon>Bacteria</taxon>
        <taxon>Bacillati</taxon>
        <taxon>Bacillota</taxon>
        <taxon>Clostridia</taxon>
        <taxon>Neomoorellales</taxon>
        <taxon>Neomoorellaceae</taxon>
        <taxon>Neomoorella</taxon>
    </lineage>
</organism>
<sequence>MLKDIQRNLLRERKALLEQWAYASERERPHLLVRIMDIDEQLELGKSKSRPQARLPKRNVV</sequence>
<proteinExistence type="predicted"/>
<keyword evidence="2" id="KW-1185">Reference proteome</keyword>